<accession>A0A5P1UI05</accession>
<name>A0A5P1UI05_ACIBA</name>
<gene>
    <name evidence="1" type="ORF">AUO97_03810</name>
</gene>
<dbReference type="Proteomes" id="UP000072389">
    <property type="component" value="Chromosome"/>
</dbReference>
<organism evidence="1 2">
    <name type="scientific">Acinetobacter baumannii</name>
    <dbReference type="NCBI Taxonomy" id="470"/>
    <lineage>
        <taxon>Bacteria</taxon>
        <taxon>Pseudomonadati</taxon>
        <taxon>Pseudomonadota</taxon>
        <taxon>Gammaproteobacteria</taxon>
        <taxon>Moraxellales</taxon>
        <taxon>Moraxellaceae</taxon>
        <taxon>Acinetobacter</taxon>
        <taxon>Acinetobacter calcoaceticus/baumannii complex</taxon>
    </lineage>
</organism>
<dbReference type="AlphaFoldDB" id="A0A5P1UI05"/>
<protein>
    <submittedName>
        <fullName evidence="1">Uncharacterized protein</fullName>
    </submittedName>
</protein>
<proteinExistence type="predicted"/>
<reference evidence="1 2" key="1">
    <citation type="journal article" date="2014" name="Antimicrob. Agents Chemother.">
        <title>Triclosan can select for an AdeIJK-overexpressing mutant of Acinetobacter baumannii ATCC 17978 that displays reduced susceptibility to multiple antibiotics.</title>
        <authorList>
            <person name="Fernando D.M."/>
            <person name="Xu W."/>
            <person name="Loewen P.C."/>
            <person name="Zhanel G.G."/>
            <person name="Kumar A."/>
        </authorList>
    </citation>
    <scope>NUCLEOTIDE SEQUENCE [LARGE SCALE GENOMIC DNA]</scope>
    <source>
        <strain evidence="2">ATCC 17978</strain>
    </source>
</reference>
<dbReference type="RefSeq" id="WP_001063876.1">
    <property type="nucleotide sequence ID" value="NZ_CAUZGM010000006.1"/>
</dbReference>
<evidence type="ECO:0000313" key="2">
    <source>
        <dbReference type="Proteomes" id="UP000072389"/>
    </source>
</evidence>
<sequence length="110" mass="13107">MNNNQFLKCFFEIEAGKELPHLEEDYHHITFTVTITPDVPDKDYIVVFSGDNLIFPIILEFPKNEHRLNLGWIDIFYISKKAVRKGKKRIKFLKLIDEYIRSNHLLDLDE</sequence>
<dbReference type="EMBL" id="CP018664">
    <property type="protein sequence ID" value="APP29990.1"/>
    <property type="molecule type" value="Genomic_DNA"/>
</dbReference>
<evidence type="ECO:0000313" key="1">
    <source>
        <dbReference type="EMBL" id="APP29990.1"/>
    </source>
</evidence>